<comment type="subcellular location">
    <subcellularLocation>
        <location evidence="2">Nucleus</location>
    </subcellularLocation>
</comment>
<accession>A0A9D4T1F9</accession>
<dbReference type="GO" id="GO:0005634">
    <property type="term" value="C:nucleus"/>
    <property type="evidence" value="ECO:0007669"/>
    <property type="project" value="UniProtKB-SubCell"/>
</dbReference>
<dbReference type="GO" id="GO:0016787">
    <property type="term" value="F:hydrolase activity"/>
    <property type="evidence" value="ECO:0007669"/>
    <property type="project" value="UniProtKB-KW"/>
</dbReference>
<dbReference type="GO" id="GO:0004518">
    <property type="term" value="F:nuclease activity"/>
    <property type="evidence" value="ECO:0007669"/>
    <property type="project" value="UniProtKB-KW"/>
</dbReference>
<organism evidence="9 10">
    <name type="scientific">Rhipicephalus sanguineus</name>
    <name type="common">Brown dog tick</name>
    <name type="synonym">Ixodes sanguineus</name>
    <dbReference type="NCBI Taxonomy" id="34632"/>
    <lineage>
        <taxon>Eukaryota</taxon>
        <taxon>Metazoa</taxon>
        <taxon>Ecdysozoa</taxon>
        <taxon>Arthropoda</taxon>
        <taxon>Chelicerata</taxon>
        <taxon>Arachnida</taxon>
        <taxon>Acari</taxon>
        <taxon>Parasitiformes</taxon>
        <taxon>Ixodida</taxon>
        <taxon>Ixodoidea</taxon>
        <taxon>Ixodidae</taxon>
        <taxon>Rhipicephalinae</taxon>
        <taxon>Rhipicephalus</taxon>
        <taxon>Rhipicephalus</taxon>
    </lineage>
</organism>
<dbReference type="PANTHER" id="PTHR22930">
    <property type="match status" value="1"/>
</dbReference>
<evidence type="ECO:0000256" key="7">
    <source>
        <dbReference type="ARBA" id="ARBA00023242"/>
    </source>
</evidence>
<reference evidence="9" key="1">
    <citation type="journal article" date="2020" name="Cell">
        <title>Large-Scale Comparative Analyses of Tick Genomes Elucidate Their Genetic Diversity and Vector Capacities.</title>
        <authorList>
            <consortium name="Tick Genome and Microbiome Consortium (TIGMIC)"/>
            <person name="Jia N."/>
            <person name="Wang J."/>
            <person name="Shi W."/>
            <person name="Du L."/>
            <person name="Sun Y."/>
            <person name="Zhan W."/>
            <person name="Jiang J.F."/>
            <person name="Wang Q."/>
            <person name="Zhang B."/>
            <person name="Ji P."/>
            <person name="Bell-Sakyi L."/>
            <person name="Cui X.M."/>
            <person name="Yuan T.T."/>
            <person name="Jiang B.G."/>
            <person name="Yang W.F."/>
            <person name="Lam T.T."/>
            <person name="Chang Q.C."/>
            <person name="Ding S.J."/>
            <person name="Wang X.J."/>
            <person name="Zhu J.G."/>
            <person name="Ruan X.D."/>
            <person name="Zhao L."/>
            <person name="Wei J.T."/>
            <person name="Ye R.Z."/>
            <person name="Que T.C."/>
            <person name="Du C.H."/>
            <person name="Zhou Y.H."/>
            <person name="Cheng J.X."/>
            <person name="Dai P.F."/>
            <person name="Guo W.B."/>
            <person name="Han X.H."/>
            <person name="Huang E.J."/>
            <person name="Li L.F."/>
            <person name="Wei W."/>
            <person name="Gao Y.C."/>
            <person name="Liu J.Z."/>
            <person name="Shao H.Z."/>
            <person name="Wang X."/>
            <person name="Wang C.C."/>
            <person name="Yang T.C."/>
            <person name="Huo Q.B."/>
            <person name="Li W."/>
            <person name="Chen H.Y."/>
            <person name="Chen S.E."/>
            <person name="Zhou L.G."/>
            <person name="Ni X.B."/>
            <person name="Tian J.H."/>
            <person name="Sheng Y."/>
            <person name="Liu T."/>
            <person name="Pan Y.S."/>
            <person name="Xia L.Y."/>
            <person name="Li J."/>
            <person name="Zhao F."/>
            <person name="Cao W.C."/>
        </authorList>
    </citation>
    <scope>NUCLEOTIDE SEQUENCE</scope>
    <source>
        <strain evidence="9">Rsan-2018</strain>
    </source>
</reference>
<evidence type="ECO:0000256" key="1">
    <source>
        <dbReference type="ARBA" id="ARBA00001968"/>
    </source>
</evidence>
<keyword evidence="5" id="KW-0479">Metal-binding</keyword>
<keyword evidence="4" id="KW-0540">Nuclease</keyword>
<evidence type="ECO:0000259" key="8">
    <source>
        <dbReference type="Pfam" id="PF13359"/>
    </source>
</evidence>
<gene>
    <name evidence="9" type="ORF">HPB52_005111</name>
</gene>
<evidence type="ECO:0000256" key="3">
    <source>
        <dbReference type="ARBA" id="ARBA00006958"/>
    </source>
</evidence>
<dbReference type="InterPro" id="IPR045249">
    <property type="entry name" value="HARBI1-like"/>
</dbReference>
<dbReference type="Proteomes" id="UP000821837">
    <property type="component" value="Unassembled WGS sequence"/>
</dbReference>
<dbReference type="EMBL" id="JABSTV010001248">
    <property type="protein sequence ID" value="KAH7967995.1"/>
    <property type="molecule type" value="Genomic_DNA"/>
</dbReference>
<sequence length="319" mass="36545">MADNMTMRGSTTDVPAPEIRRRRLLRVITTWMAMRAKHRSEERLLRLALEEQEAFTQACEDAMCANLFTMAAIAIELLHPIQRERCAFQRNERWFEDTLPHLGDAHFRQSLRVTPATFNYLVNVLTPVLERADTNMRPAVSVAKRIAIGLYRLRSTAEDATIAHLFRVGRYSMILLALVDHQYRFGYINVGSPGSCHDAFVYGRSDFCKLVESDFFKTPVSVIEGTTVAPIILCDQAFPLTANLQKPFANAVTGSRERMFNYQLSRTRRIVENAFGRLKARFRYTSKRMECKIKTAKQAIRAACVLHNICETLKDPVEY</sequence>
<reference evidence="9" key="2">
    <citation type="submission" date="2021-09" db="EMBL/GenBank/DDBJ databases">
        <authorList>
            <person name="Jia N."/>
            <person name="Wang J."/>
            <person name="Shi W."/>
            <person name="Du L."/>
            <person name="Sun Y."/>
            <person name="Zhan W."/>
            <person name="Jiang J."/>
            <person name="Wang Q."/>
            <person name="Zhang B."/>
            <person name="Ji P."/>
            <person name="Sakyi L.B."/>
            <person name="Cui X."/>
            <person name="Yuan T."/>
            <person name="Jiang B."/>
            <person name="Yang W."/>
            <person name="Lam T.T.-Y."/>
            <person name="Chang Q."/>
            <person name="Ding S."/>
            <person name="Wang X."/>
            <person name="Zhu J."/>
            <person name="Ruan X."/>
            <person name="Zhao L."/>
            <person name="Wei J."/>
            <person name="Que T."/>
            <person name="Du C."/>
            <person name="Cheng J."/>
            <person name="Dai P."/>
            <person name="Han X."/>
            <person name="Huang E."/>
            <person name="Gao Y."/>
            <person name="Liu J."/>
            <person name="Shao H."/>
            <person name="Ye R."/>
            <person name="Li L."/>
            <person name="Wei W."/>
            <person name="Wang X."/>
            <person name="Wang C."/>
            <person name="Huo Q."/>
            <person name="Li W."/>
            <person name="Guo W."/>
            <person name="Chen H."/>
            <person name="Chen S."/>
            <person name="Zhou L."/>
            <person name="Zhou L."/>
            <person name="Ni X."/>
            <person name="Tian J."/>
            <person name="Zhou Y."/>
            <person name="Sheng Y."/>
            <person name="Liu T."/>
            <person name="Pan Y."/>
            <person name="Xia L."/>
            <person name="Li J."/>
            <person name="Zhao F."/>
            <person name="Cao W."/>
        </authorList>
    </citation>
    <scope>NUCLEOTIDE SEQUENCE</scope>
    <source>
        <strain evidence="9">Rsan-2018</strain>
        <tissue evidence="9">Larvae</tissue>
    </source>
</reference>
<dbReference type="InterPro" id="IPR027806">
    <property type="entry name" value="HARBI1_dom"/>
</dbReference>
<keyword evidence="10" id="KW-1185">Reference proteome</keyword>
<evidence type="ECO:0000256" key="5">
    <source>
        <dbReference type="ARBA" id="ARBA00022723"/>
    </source>
</evidence>
<evidence type="ECO:0000256" key="6">
    <source>
        <dbReference type="ARBA" id="ARBA00022801"/>
    </source>
</evidence>
<proteinExistence type="inferred from homology"/>
<evidence type="ECO:0000256" key="4">
    <source>
        <dbReference type="ARBA" id="ARBA00022722"/>
    </source>
</evidence>
<protein>
    <recommendedName>
        <fullName evidence="8">DDE Tnp4 domain-containing protein</fullName>
    </recommendedName>
</protein>
<comment type="cofactor">
    <cofactor evidence="1">
        <name>a divalent metal cation</name>
        <dbReference type="ChEBI" id="CHEBI:60240"/>
    </cofactor>
</comment>
<dbReference type="Pfam" id="PF13359">
    <property type="entry name" value="DDE_Tnp_4"/>
    <property type="match status" value="1"/>
</dbReference>
<dbReference type="GO" id="GO:0046872">
    <property type="term" value="F:metal ion binding"/>
    <property type="evidence" value="ECO:0007669"/>
    <property type="project" value="UniProtKB-KW"/>
</dbReference>
<feature type="domain" description="DDE Tnp4" evidence="8">
    <location>
        <begin position="170"/>
        <end position="308"/>
    </location>
</feature>
<evidence type="ECO:0000256" key="2">
    <source>
        <dbReference type="ARBA" id="ARBA00004123"/>
    </source>
</evidence>
<dbReference type="AlphaFoldDB" id="A0A9D4T1F9"/>
<comment type="caution">
    <text evidence="9">The sequence shown here is derived from an EMBL/GenBank/DDBJ whole genome shotgun (WGS) entry which is preliminary data.</text>
</comment>
<evidence type="ECO:0000313" key="10">
    <source>
        <dbReference type="Proteomes" id="UP000821837"/>
    </source>
</evidence>
<keyword evidence="6" id="KW-0378">Hydrolase</keyword>
<keyword evidence="7" id="KW-0539">Nucleus</keyword>
<comment type="similarity">
    <text evidence="3">Belongs to the HARBI1 family.</text>
</comment>
<dbReference type="VEuPathDB" id="VectorBase:RSAN_032750"/>
<dbReference type="PANTHER" id="PTHR22930:SF85">
    <property type="entry name" value="GH03217P-RELATED"/>
    <property type="match status" value="1"/>
</dbReference>
<name>A0A9D4T1F9_RHISA</name>
<evidence type="ECO:0000313" key="9">
    <source>
        <dbReference type="EMBL" id="KAH7967995.1"/>
    </source>
</evidence>